<dbReference type="AlphaFoldDB" id="A0A6M3L2S8"/>
<keyword evidence="1" id="KW-0472">Membrane</keyword>
<keyword evidence="1" id="KW-1133">Transmembrane helix</keyword>
<reference evidence="2" key="1">
    <citation type="submission" date="2020-03" db="EMBL/GenBank/DDBJ databases">
        <title>The deep terrestrial virosphere.</title>
        <authorList>
            <person name="Holmfeldt K."/>
            <person name="Nilsson E."/>
            <person name="Simone D."/>
            <person name="Lopez-Fernandez M."/>
            <person name="Wu X."/>
            <person name="de Brujin I."/>
            <person name="Lundin D."/>
            <person name="Andersson A."/>
            <person name="Bertilsson S."/>
            <person name="Dopson M."/>
        </authorList>
    </citation>
    <scope>NUCLEOTIDE SEQUENCE</scope>
    <source>
        <strain evidence="2">MM415B02817</strain>
    </source>
</reference>
<protein>
    <submittedName>
        <fullName evidence="2">Uncharacterized protein</fullName>
    </submittedName>
</protein>
<evidence type="ECO:0000256" key="1">
    <source>
        <dbReference type="SAM" id="Phobius"/>
    </source>
</evidence>
<feature type="transmembrane region" description="Helical" evidence="1">
    <location>
        <begin position="48"/>
        <end position="69"/>
    </location>
</feature>
<organism evidence="2">
    <name type="scientific">viral metagenome</name>
    <dbReference type="NCBI Taxonomy" id="1070528"/>
    <lineage>
        <taxon>unclassified sequences</taxon>
        <taxon>metagenomes</taxon>
        <taxon>organismal metagenomes</taxon>
    </lineage>
</organism>
<name>A0A6M3L2S8_9ZZZZ</name>
<accession>A0A6M3L2S8</accession>
<sequence length="72" mass="7852">MPNGRVTNAVLYEMIKSIKEDTTAIKSNDKEQWKAINKNSQYVAGIKGAAGIIAGLVSMITAGIITYFFKEV</sequence>
<proteinExistence type="predicted"/>
<gene>
    <name evidence="2" type="ORF">MM415B02817_0009</name>
</gene>
<dbReference type="EMBL" id="MT142758">
    <property type="protein sequence ID" value="QJA88162.1"/>
    <property type="molecule type" value="Genomic_DNA"/>
</dbReference>
<evidence type="ECO:0000313" key="2">
    <source>
        <dbReference type="EMBL" id="QJA88162.1"/>
    </source>
</evidence>
<keyword evidence="1" id="KW-0812">Transmembrane</keyword>